<dbReference type="EMBL" id="DAASTS010000010">
    <property type="protein sequence ID" value="HAE6986602.1"/>
    <property type="molecule type" value="Genomic_DNA"/>
</dbReference>
<evidence type="ECO:0000313" key="3">
    <source>
        <dbReference type="EMBL" id="HAE6986602.1"/>
    </source>
</evidence>
<protein>
    <recommendedName>
        <fullName evidence="1">Cellulose biosynthesis protein BcsE</fullName>
    </recommendedName>
</protein>
<dbReference type="GO" id="GO:0035438">
    <property type="term" value="F:cyclic-di-GMP binding"/>
    <property type="evidence" value="ECO:0007669"/>
    <property type="project" value="InterPro"/>
</dbReference>
<dbReference type="AlphaFoldDB" id="A0A0H2WTJ3"/>
<evidence type="ECO:0000313" key="2">
    <source>
        <dbReference type="EMBL" id="AAV79286.1"/>
    </source>
</evidence>
<reference evidence="2 4" key="1">
    <citation type="journal article" date="2004" name="Nat. Genet.">
        <title>Comparison of genome degradation in Paratyphi A and Typhi, human-restricted serovars of Salmonella enterica that cause typhoid.</title>
        <authorList>
            <person name="McClelland M."/>
            <person name="Sanderson K.E."/>
            <person name="Clifton S.W."/>
            <person name="Latreille P."/>
            <person name="Porwollik S."/>
            <person name="Sabo A."/>
            <person name="Meyer R."/>
            <person name="Bieri T."/>
            <person name="Ozersky P."/>
            <person name="McLellan M."/>
            <person name="Harkins C.R."/>
            <person name="Wang C."/>
            <person name="Nguyen C."/>
            <person name="Berghoff A."/>
            <person name="Elliott G."/>
            <person name="Kohlberg S."/>
            <person name="Strong C."/>
            <person name="Du F."/>
            <person name="Carter J."/>
            <person name="Kremizki C."/>
            <person name="Layman D."/>
            <person name="Leonard S."/>
            <person name="Sun H."/>
            <person name="Fulton L."/>
            <person name="Nash W."/>
            <person name="Miner T."/>
            <person name="Minx P."/>
            <person name="Delehaunty K."/>
            <person name="Fronick C."/>
            <person name="Magrini V."/>
            <person name="Nhan M."/>
            <person name="Warren W."/>
            <person name="Florea L."/>
            <person name="Spieth J."/>
            <person name="Wilson R.K."/>
        </authorList>
    </citation>
    <scope>NUCLEOTIDE SEQUENCE [LARGE SCALE GENOMIC DNA]</scope>
    <source>
        <strain evidence="2">ATCC 9150</strain>
        <strain evidence="4">ATCC 9150 / SARB42</strain>
    </source>
</reference>
<dbReference type="Proteomes" id="UP000008185">
    <property type="component" value="Chromosome"/>
</dbReference>
<reference evidence="3" key="3">
    <citation type="submission" date="2018-07" db="EMBL/GenBank/DDBJ databases">
        <authorList>
            <consortium name="NCBI Pathogen Detection Project"/>
        </authorList>
    </citation>
    <scope>NUCLEOTIDE SEQUENCE</scope>
    <source>
        <strain evidence="3">ATCC 9150</strain>
    </source>
</reference>
<proteinExistence type="predicted"/>
<evidence type="ECO:0000313" key="4">
    <source>
        <dbReference type="Proteomes" id="UP000008185"/>
    </source>
</evidence>
<reference evidence="3" key="2">
    <citation type="journal article" date="2018" name="Genome Biol.">
        <title>SKESA: strategic k-mer extension for scrupulous assemblies.</title>
        <authorList>
            <person name="Souvorov A."/>
            <person name="Agarwala R."/>
            <person name="Lipman D.J."/>
        </authorList>
    </citation>
    <scope>NUCLEOTIDE SEQUENCE</scope>
    <source>
        <strain evidence="3">ATCC 9150</strain>
    </source>
</reference>
<dbReference type="EMBL" id="CP000026">
    <property type="protein sequence ID" value="AAV79286.1"/>
    <property type="molecule type" value="Genomic_DNA"/>
</dbReference>
<dbReference type="InterPro" id="IPR017745">
    <property type="entry name" value="BcsE"/>
</dbReference>
<evidence type="ECO:0000256" key="1">
    <source>
        <dbReference type="NCBIfam" id="TIGR03369"/>
    </source>
</evidence>
<dbReference type="NCBIfam" id="NF011619">
    <property type="entry name" value="PRK15045.1"/>
    <property type="match status" value="1"/>
</dbReference>
<accession>A0A0H2WTJ3</accession>
<dbReference type="HOGENOM" id="CLU_039389_2_0_6"/>
<gene>
    <name evidence="2" type="primary">yhjS</name>
    <name evidence="3" type="synonym">bcsE</name>
    <name evidence="2" type="ordered locus">SPA3478</name>
    <name evidence="3" type="ORF">GNB70_002282</name>
</gene>
<organism evidence="2 4">
    <name type="scientific">Salmonella paratyphi A (strain ATCC 9150 / SARB42)</name>
    <dbReference type="NCBI Taxonomy" id="295319"/>
    <lineage>
        <taxon>Bacteria</taxon>
        <taxon>Pseudomonadati</taxon>
        <taxon>Pseudomonadota</taxon>
        <taxon>Gammaproteobacteria</taxon>
        <taxon>Enterobacterales</taxon>
        <taxon>Enterobacteriaceae</taxon>
        <taxon>Salmonella</taxon>
    </lineage>
</organism>
<dbReference type="Pfam" id="PF10995">
    <property type="entry name" value="CBP_BcsE"/>
    <property type="match status" value="1"/>
</dbReference>
<name>A0A0H2WTJ3_SALPA</name>
<dbReference type="RefSeq" id="WP_001205772.1">
    <property type="nucleotide sequence ID" value="NC_006511.1"/>
</dbReference>
<dbReference type="KEGG" id="spt:SPA3478"/>
<dbReference type="NCBIfam" id="TIGR03369">
    <property type="entry name" value="cellulose_bcsE"/>
    <property type="match status" value="1"/>
</dbReference>
<sequence length="523" mass="59323">MRDTVDPVFSLGISSLWDELRHMPTGGVWWVNADRQQDAISLVNQTIASQTENANVAVIGMEGDPGKVIKLDESHGPEKIRLFTMPDSEKGLYSLPHDLLCSVNPTHYFFILICANNTWRNITSESLHKWLEKMNKWTRFHHCSLLVINPCNNSDKQSSLLMGEYRSLFGLASLRFQGDQHLFDIAFWCNEKGVSARQQLLLCQQDERWTLSHQEETAIQPRSDEKRILSHVAVLEGAPPLSEHWTLFDNNEALFNDARTAQAATIIFSLTQNNQIEPLARRIHTLRRQRGSALKIVVRENIASLRATDERLLLGCGANMIIPWNAPLSRCLTLIESVQGQQFSRYVPEDITTLLSMTQPLKLRGFQPWDTFCDSIHTMMSNTLLPADGKGVLVALRPVPGIRVEQALTLCRPNRTGDIMTIGGNRLVLFLSFCRVNDLDTALNHIFPLPTGDIFSNRMVWFEDKQISAELVQMRLLSPELWGTPLPLAKRADPVINAEHDGRIWRRIPEPLRLLDDTAERAS</sequence>